<name>I4DJ89_PAPXU</name>
<dbReference type="AlphaFoldDB" id="I4DJ89"/>
<proteinExistence type="evidence at transcript level"/>
<dbReference type="EMBL" id="AK401357">
    <property type="protein sequence ID" value="BAM17979.1"/>
    <property type="molecule type" value="mRNA"/>
</dbReference>
<reference evidence="2" key="1">
    <citation type="journal article" date="2012" name="BMC Biol.">
        <title>Comprehensive microarray-based analysis for stage-specific larval camouflage pattern-associated genes in the swallowtail butterfly, Papilio xuthus.</title>
        <authorList>
            <person name="Futahashi R."/>
            <person name="Shirataki H."/>
            <person name="Narita T."/>
            <person name="Mita K."/>
            <person name="Fujiwara H."/>
        </authorList>
    </citation>
    <scope>NUCLEOTIDE SEQUENCE</scope>
    <source>
        <tissue evidence="2">Epidermis</tissue>
    </source>
</reference>
<sequence>MKRNGTHPPPPPQRPGQYQVYEDIREAAPEQPVLEGDEYVVQMGLVPESFLLPPARKPVTLQSVMRPGAPSKPPPSGMRPHFRRPIPPEITLHRPGPHLIQKGNNGGYPLAMPHPHPSNGNKNQKPFNKFSNTRLPPMSRPPPNIPPMKSMPPLRYTKPIHQTPQMYHQGGPKPANPSDQAIIFGKLGHNIPSPTQSQTLSLGKTDIIANQVVKSQITLPGTSDSVAQHSTPQLFSVKPQGPGQIIFGTPVENPVPLDQEMMQTKEQSTNSQYIPDVHPTPTQHIITYKEPQQQDEIKSSDFIGQSTESSTLAPAINTGFKPDSIVIESGFKPIIREPLMAGEDRIADSEVSNIHRREDTDVLEDYEDSPQYITNQALPLQIPSDKLTETFEPMFIPSPPDHLLSTNVTTKEIFPKNHAKEDRPHPVYVKTESELNALFGKKNMNKNLSSDLVMESDRVSPQYLPPDPKLPKEHSQKLSVEQTFTTYDGKTISAASLTSLPDINKVNTKLFSSKLPANTELLLKMPQFGPFKGEIPPPVDEHIKKDSLHSSRLPATHLRLISSLVPKESNSHINESPDTGNHKVNIRHKNENSNKYSINQNTEYDNEENSDVVNEKKHISKRNVRMAHLQADQETDTLVNHFHPEDAVEDHSQSFVVAAAYSDTRGVWTVNLILLILCLKLS</sequence>
<protein>
    <submittedName>
        <fullName evidence="2">Uncharacterized protein</fullName>
    </submittedName>
</protein>
<evidence type="ECO:0000313" key="2">
    <source>
        <dbReference type="EMBL" id="BAM17979.1"/>
    </source>
</evidence>
<organism evidence="2">
    <name type="scientific">Papilio xuthus</name>
    <name type="common">Asian swallowtail butterfly</name>
    <dbReference type="NCBI Taxonomy" id="66420"/>
    <lineage>
        <taxon>Eukaryota</taxon>
        <taxon>Metazoa</taxon>
        <taxon>Ecdysozoa</taxon>
        <taxon>Arthropoda</taxon>
        <taxon>Hexapoda</taxon>
        <taxon>Insecta</taxon>
        <taxon>Pterygota</taxon>
        <taxon>Neoptera</taxon>
        <taxon>Endopterygota</taxon>
        <taxon>Lepidoptera</taxon>
        <taxon>Glossata</taxon>
        <taxon>Ditrysia</taxon>
        <taxon>Papilionoidea</taxon>
        <taxon>Papilionidae</taxon>
        <taxon>Papilioninae</taxon>
        <taxon>Papilio</taxon>
    </lineage>
</organism>
<evidence type="ECO:0000256" key="1">
    <source>
        <dbReference type="SAM" id="MobiDB-lite"/>
    </source>
</evidence>
<accession>I4DJ89</accession>
<feature type="region of interest" description="Disordered" evidence="1">
    <location>
        <begin position="569"/>
        <end position="590"/>
    </location>
</feature>